<keyword evidence="3 7" id="KW-0288">FMN</keyword>
<keyword evidence="6 7" id="KW-0520">NAD</keyword>
<comment type="caution">
    <text evidence="10">The sequence shown here is derived from an EMBL/GenBank/DDBJ whole genome shotgun (WGS) entry which is preliminary data.</text>
</comment>
<sequence>MHALELLTQRSSMPRLIEPGPTSEQFNLMLKAAGRAPDHMALMPYEFIVYEGSNRQQLGQVFQRASAEKGLAEAQVVQASQLPLRAPLVIAVAMKYQPHDKVPRDEQLASAACTALLMQQAAFAQGLGAIWRTGWFAEDEQVKGELGLSPDDAIVGFLYVGTPAVPTPIKPDKDIQSKVRFPE</sequence>
<evidence type="ECO:0000256" key="3">
    <source>
        <dbReference type="ARBA" id="ARBA00022643"/>
    </source>
</evidence>
<dbReference type="InterPro" id="IPR029479">
    <property type="entry name" value="Nitroreductase"/>
</dbReference>
<name>A0A443Z621_9GAMM</name>
<feature type="binding site" evidence="8">
    <location>
        <position position="39"/>
    </location>
    <ligand>
        <name>FMN</name>
        <dbReference type="ChEBI" id="CHEBI:58210"/>
        <note>ligand shared between dimeric partners</note>
    </ligand>
</feature>
<proteinExistence type="inferred from homology"/>
<dbReference type="EMBL" id="RSFE01000002">
    <property type="protein sequence ID" value="RWU12213.1"/>
    <property type="molecule type" value="Genomic_DNA"/>
</dbReference>
<dbReference type="InterPro" id="IPR026021">
    <property type="entry name" value="YdjA-like"/>
</dbReference>
<evidence type="ECO:0000256" key="2">
    <source>
        <dbReference type="ARBA" id="ARBA00022630"/>
    </source>
</evidence>
<keyword evidence="5 7" id="KW-0560">Oxidoreductase</keyword>
<evidence type="ECO:0000256" key="8">
    <source>
        <dbReference type="PIRSR" id="PIRSR000232-1"/>
    </source>
</evidence>
<feature type="domain" description="Nitroreductase" evidence="9">
    <location>
        <begin position="18"/>
        <end position="161"/>
    </location>
</feature>
<feature type="binding site" description="in other chain" evidence="8">
    <location>
        <begin position="10"/>
        <end position="12"/>
    </location>
    <ligand>
        <name>FMN</name>
        <dbReference type="ChEBI" id="CHEBI:58210"/>
        <note>ligand shared between dimeric partners</note>
    </ligand>
</feature>
<evidence type="ECO:0000259" key="9">
    <source>
        <dbReference type="Pfam" id="PF00881"/>
    </source>
</evidence>
<keyword evidence="4 7" id="KW-0521">NADP</keyword>
<dbReference type="InterPro" id="IPR052530">
    <property type="entry name" value="NAD(P)H_nitroreductase"/>
</dbReference>
<dbReference type="EC" id="1.-.-.-" evidence="7"/>
<dbReference type="PIRSF" id="PIRSF000232">
    <property type="entry name" value="YdjA"/>
    <property type="match status" value="1"/>
</dbReference>
<comment type="similarity">
    <text evidence="1 7">Belongs to the nitroreductase family.</text>
</comment>
<evidence type="ECO:0000256" key="6">
    <source>
        <dbReference type="ARBA" id="ARBA00023027"/>
    </source>
</evidence>
<evidence type="ECO:0000256" key="7">
    <source>
        <dbReference type="PIRNR" id="PIRNR000232"/>
    </source>
</evidence>
<dbReference type="RefSeq" id="WP_128351579.1">
    <property type="nucleotide sequence ID" value="NZ_CAXBCQ010000011.1"/>
</dbReference>
<dbReference type="CDD" id="cd02135">
    <property type="entry name" value="YdjA-like"/>
    <property type="match status" value="1"/>
</dbReference>
<dbReference type="Proteomes" id="UP000288789">
    <property type="component" value="Unassembled WGS sequence"/>
</dbReference>
<dbReference type="SUPFAM" id="SSF55469">
    <property type="entry name" value="FMN-dependent nitroreductase-like"/>
    <property type="match status" value="1"/>
</dbReference>
<accession>A0A443Z621</accession>
<dbReference type="Pfam" id="PF00881">
    <property type="entry name" value="Nitroreductase"/>
    <property type="match status" value="1"/>
</dbReference>
<evidence type="ECO:0000256" key="4">
    <source>
        <dbReference type="ARBA" id="ARBA00022857"/>
    </source>
</evidence>
<dbReference type="GO" id="GO:0016491">
    <property type="term" value="F:oxidoreductase activity"/>
    <property type="evidence" value="ECO:0007669"/>
    <property type="project" value="UniProtKB-UniRule"/>
</dbReference>
<keyword evidence="2 7" id="KW-0285">Flavoprotein</keyword>
<comment type="cofactor">
    <cofactor evidence="8">
        <name>FMN</name>
        <dbReference type="ChEBI" id="CHEBI:58210"/>
    </cofactor>
    <text evidence="8">Binds 1 FMN per subunit.</text>
</comment>
<evidence type="ECO:0000256" key="5">
    <source>
        <dbReference type="ARBA" id="ARBA00023002"/>
    </source>
</evidence>
<dbReference type="PANTHER" id="PTHR43821">
    <property type="entry name" value="NAD(P)H NITROREDUCTASE YDJA-RELATED"/>
    <property type="match status" value="1"/>
</dbReference>
<keyword evidence="11" id="KW-1185">Reference proteome</keyword>
<feature type="binding site" evidence="8">
    <location>
        <position position="35"/>
    </location>
    <ligand>
        <name>FMN</name>
        <dbReference type="ChEBI" id="CHEBI:58210"/>
        <note>ligand shared between dimeric partners</note>
    </ligand>
</feature>
<dbReference type="OrthoDB" id="9804207at2"/>
<dbReference type="PANTHER" id="PTHR43821:SF1">
    <property type="entry name" value="NAD(P)H NITROREDUCTASE YDJA-RELATED"/>
    <property type="match status" value="1"/>
</dbReference>
<evidence type="ECO:0000313" key="10">
    <source>
        <dbReference type="EMBL" id="RWU12213.1"/>
    </source>
</evidence>
<gene>
    <name evidence="10" type="ORF">EGC76_03230</name>
</gene>
<evidence type="ECO:0000313" key="11">
    <source>
        <dbReference type="Proteomes" id="UP000288789"/>
    </source>
</evidence>
<evidence type="ECO:0000256" key="1">
    <source>
        <dbReference type="ARBA" id="ARBA00007118"/>
    </source>
</evidence>
<dbReference type="InterPro" id="IPR000415">
    <property type="entry name" value="Nitroreductase-like"/>
</dbReference>
<dbReference type="Gene3D" id="3.40.109.10">
    <property type="entry name" value="NADH Oxidase"/>
    <property type="match status" value="1"/>
</dbReference>
<reference evidence="10 11" key="1">
    <citation type="submission" date="2018-12" db="EMBL/GenBank/DDBJ databases">
        <authorList>
            <person name="Li A."/>
            <person name="Zhang M."/>
            <person name="Zhu H."/>
        </authorList>
    </citation>
    <scope>NUCLEOTIDE SEQUENCE [LARGE SCALE GENOMIC DNA]</scope>
    <source>
        <strain evidence="10 11">R04H25</strain>
    </source>
</reference>
<organism evidence="10 11">
    <name type="scientific">Pseudidiomarina gelatinasegens</name>
    <dbReference type="NCBI Taxonomy" id="2487740"/>
    <lineage>
        <taxon>Bacteria</taxon>
        <taxon>Pseudomonadati</taxon>
        <taxon>Pseudomonadota</taxon>
        <taxon>Gammaproteobacteria</taxon>
        <taxon>Alteromonadales</taxon>
        <taxon>Idiomarinaceae</taxon>
        <taxon>Pseudidiomarina</taxon>
    </lineage>
</organism>
<dbReference type="AlphaFoldDB" id="A0A443Z621"/>
<protein>
    <recommendedName>
        <fullName evidence="7">Putative NAD(P)H nitroreductase</fullName>
        <ecNumber evidence="7">1.-.-.-</ecNumber>
    </recommendedName>
</protein>
<feature type="binding site" description="in other chain" evidence="8">
    <location>
        <begin position="131"/>
        <end position="133"/>
    </location>
    <ligand>
        <name>FMN</name>
        <dbReference type="ChEBI" id="CHEBI:58210"/>
        <note>ligand shared between dimeric partners</note>
    </ligand>
</feature>